<dbReference type="EMBL" id="JAJVDC020000015">
    <property type="protein sequence ID" value="KAL1634503.1"/>
    <property type="molecule type" value="Genomic_DNA"/>
</dbReference>
<keyword evidence="3" id="KW-0732">Signal</keyword>
<feature type="compositionally biased region" description="Basic and acidic residues" evidence="1">
    <location>
        <begin position="174"/>
        <end position="184"/>
    </location>
</feature>
<keyword evidence="2" id="KW-0812">Transmembrane</keyword>
<comment type="caution">
    <text evidence="4">The sequence shown here is derived from an EMBL/GenBank/DDBJ whole genome shotgun (WGS) entry which is preliminary data.</text>
</comment>
<proteinExistence type="predicted"/>
<accession>A0ABR3T5A2</accession>
<keyword evidence="2" id="KW-1133">Transmembrane helix</keyword>
<feature type="transmembrane region" description="Helical" evidence="2">
    <location>
        <begin position="224"/>
        <end position="245"/>
    </location>
</feature>
<evidence type="ECO:0000256" key="3">
    <source>
        <dbReference type="SAM" id="SignalP"/>
    </source>
</evidence>
<name>A0ABR3T5A2_9PEZI</name>
<dbReference type="Proteomes" id="UP001521116">
    <property type="component" value="Unassembled WGS sequence"/>
</dbReference>
<evidence type="ECO:0000313" key="5">
    <source>
        <dbReference type="Proteomes" id="UP001521116"/>
    </source>
</evidence>
<evidence type="ECO:0000256" key="1">
    <source>
        <dbReference type="SAM" id="MobiDB-lite"/>
    </source>
</evidence>
<organism evidence="4 5">
    <name type="scientific">Neofusicoccum ribis</name>
    <dbReference type="NCBI Taxonomy" id="45134"/>
    <lineage>
        <taxon>Eukaryota</taxon>
        <taxon>Fungi</taxon>
        <taxon>Dikarya</taxon>
        <taxon>Ascomycota</taxon>
        <taxon>Pezizomycotina</taxon>
        <taxon>Dothideomycetes</taxon>
        <taxon>Dothideomycetes incertae sedis</taxon>
        <taxon>Botryosphaeriales</taxon>
        <taxon>Botryosphaeriaceae</taxon>
        <taxon>Neofusicoccum</taxon>
    </lineage>
</organism>
<feature type="signal peptide" evidence="3">
    <location>
        <begin position="1"/>
        <end position="18"/>
    </location>
</feature>
<evidence type="ECO:0000313" key="4">
    <source>
        <dbReference type="EMBL" id="KAL1634503.1"/>
    </source>
</evidence>
<sequence length="284" mass="31467">MPGTTLLTTLLLLALSAAAPVPVPVPTAPAQRTSQQCRCAVMPATTPFFPSLRTSPSPTSSQDLVTDSCAALGPQLQSWRDAAVDRAAEEAARLEKWILEQDEKVARAGSDLLWGKRPIPTAAALMTAKTQHSDGRPEENNAKVHGRIVCRSVEVADEASSSFEDALYADTTTAERARKTEAQDSSKANGDEDCAEKKSQKLSFLEEILDAWHRPERHMFALKLVVFVLVMLCMIELGEDVFIWFRRRRQAHRGIRLSDDEKAWYRPGLEPIAEVEEEDDTQLP</sequence>
<feature type="region of interest" description="Disordered" evidence="1">
    <location>
        <begin position="174"/>
        <end position="196"/>
    </location>
</feature>
<evidence type="ECO:0000256" key="2">
    <source>
        <dbReference type="SAM" id="Phobius"/>
    </source>
</evidence>
<gene>
    <name evidence="4" type="ORF">SLS56_002196</name>
</gene>
<keyword evidence="2" id="KW-0472">Membrane</keyword>
<keyword evidence="5" id="KW-1185">Reference proteome</keyword>
<reference evidence="4 5" key="1">
    <citation type="submission" date="2024-02" db="EMBL/GenBank/DDBJ databases">
        <title>De novo assembly and annotation of 12 fungi associated with fruit tree decline syndrome in Ontario, Canada.</title>
        <authorList>
            <person name="Sulman M."/>
            <person name="Ellouze W."/>
            <person name="Ilyukhin E."/>
        </authorList>
    </citation>
    <scope>NUCLEOTIDE SEQUENCE [LARGE SCALE GENOMIC DNA]</scope>
    <source>
        <strain evidence="4 5">M1-105</strain>
    </source>
</reference>
<protein>
    <submittedName>
        <fullName evidence="4">Uncharacterized protein</fullName>
    </submittedName>
</protein>
<feature type="chain" id="PRO_5047053572" evidence="3">
    <location>
        <begin position="19"/>
        <end position="284"/>
    </location>
</feature>